<gene>
    <name evidence="1" type="ORF">OXU80_27635</name>
</gene>
<proteinExistence type="predicted"/>
<dbReference type="EMBL" id="CP113520">
    <property type="protein sequence ID" value="WAJ28529.1"/>
    <property type="molecule type" value="Genomic_DNA"/>
</dbReference>
<organism evidence="1 2">
    <name type="scientific">Antarcticirhabdus aurantiaca</name>
    <dbReference type="NCBI Taxonomy" id="2606717"/>
    <lineage>
        <taxon>Bacteria</taxon>
        <taxon>Pseudomonadati</taxon>
        <taxon>Pseudomonadota</taxon>
        <taxon>Alphaproteobacteria</taxon>
        <taxon>Hyphomicrobiales</taxon>
        <taxon>Aurantimonadaceae</taxon>
        <taxon>Antarcticirhabdus</taxon>
    </lineage>
</organism>
<sequence length="322" mass="34537">MIVTFTDYGRGLVEHLSRLSPGFSPTFFTERASLPVGAKPGYYEQITVHSGGENFLIDLRFTMDKDGLRSINSIEVFDHSYIKVATALEVDVPVSAGSLLYKDDVMYLTGTADRIYDGGGNDYVDLGAGNDLYAFTAGRDRIEGGRGLDVVTLDVARADVRIAQAGTAWTVTGTAGSLNLTGVERLQFRDQTVAIDVAAGETAGAVYRMYEAALDRVPDAAGLRYWVAMVDRGASLKDIAGGFLNSPEFKTNFGADLANAAFVNALYQNVLDRPGEQAGLDYWTGLLASGAATRSDVLIGFSESPENVSHLAPAFTEGLWLV</sequence>
<dbReference type="Proteomes" id="UP001163223">
    <property type="component" value="Chromosome"/>
</dbReference>
<evidence type="ECO:0000313" key="1">
    <source>
        <dbReference type="EMBL" id="WAJ28529.1"/>
    </source>
</evidence>
<keyword evidence="2" id="KW-1185">Reference proteome</keyword>
<protein>
    <submittedName>
        <fullName evidence="1">DUF4214 domain-containing protein</fullName>
    </submittedName>
</protein>
<evidence type="ECO:0000313" key="2">
    <source>
        <dbReference type="Proteomes" id="UP001163223"/>
    </source>
</evidence>
<name>A0ACD4NNS6_9HYPH</name>
<accession>A0ACD4NNS6</accession>
<reference evidence="1" key="1">
    <citation type="submission" date="2022-11" db="EMBL/GenBank/DDBJ databases">
        <title>beta-Carotene-producing bacterium, Jeongeuplla avenae sp. nov., alleviates the salt stress of Arabidopsis seedlings.</title>
        <authorList>
            <person name="Jiang L."/>
            <person name="Lee J."/>
        </authorList>
    </citation>
    <scope>NUCLEOTIDE SEQUENCE</scope>
    <source>
        <strain evidence="1">DY_R2A_6</strain>
    </source>
</reference>